<dbReference type="Proteomes" id="UP000077628">
    <property type="component" value="Unassembled WGS sequence"/>
</dbReference>
<sequence length="64" mass="7568">MELVMDMGQHFVGVRGTPLLEFMQMPAADTDFIADMRMHQRGYQLQQHQKHHEKPTQECNHFNV</sequence>
<accession>A0A177P5K2</accession>
<name>A0A177P5K2_9GAMM</name>
<reference evidence="3" key="1">
    <citation type="submission" date="2016-03" db="EMBL/GenBank/DDBJ databases">
        <authorList>
            <person name="Heylen K."/>
            <person name="De Vos P."/>
            <person name="Vekeman B."/>
        </authorList>
    </citation>
    <scope>NUCLEOTIDE SEQUENCE [LARGE SCALE GENOMIC DNA]</scope>
    <source>
        <strain evidence="3">R-45383</strain>
    </source>
</reference>
<evidence type="ECO:0000313" key="2">
    <source>
        <dbReference type="EMBL" id="OAI24699.1"/>
    </source>
</evidence>
<dbReference type="EMBL" id="LUUK01000044">
    <property type="protein sequence ID" value="OAI24699.1"/>
    <property type="molecule type" value="Genomic_DNA"/>
</dbReference>
<dbReference type="AlphaFoldDB" id="A0A177P5K2"/>
<protein>
    <submittedName>
        <fullName evidence="2">Uncharacterized protein</fullName>
    </submittedName>
</protein>
<organism evidence="2 3">
    <name type="scientific">Methylomonas koyamae</name>
    <dbReference type="NCBI Taxonomy" id="702114"/>
    <lineage>
        <taxon>Bacteria</taxon>
        <taxon>Pseudomonadati</taxon>
        <taxon>Pseudomonadota</taxon>
        <taxon>Gammaproteobacteria</taxon>
        <taxon>Methylococcales</taxon>
        <taxon>Methylococcaceae</taxon>
        <taxon>Methylomonas</taxon>
    </lineage>
</organism>
<evidence type="ECO:0000256" key="1">
    <source>
        <dbReference type="SAM" id="MobiDB-lite"/>
    </source>
</evidence>
<evidence type="ECO:0000313" key="3">
    <source>
        <dbReference type="Proteomes" id="UP000077628"/>
    </source>
</evidence>
<keyword evidence="3" id="KW-1185">Reference proteome</keyword>
<comment type="caution">
    <text evidence="2">The sequence shown here is derived from an EMBL/GenBank/DDBJ whole genome shotgun (WGS) entry which is preliminary data.</text>
</comment>
<proteinExistence type="predicted"/>
<dbReference type="STRING" id="702114.A1355_20335"/>
<gene>
    <name evidence="2" type="ORF">A1355_20335</name>
</gene>
<feature type="region of interest" description="Disordered" evidence="1">
    <location>
        <begin position="43"/>
        <end position="64"/>
    </location>
</feature>